<accession>A0A6G0SV25</accession>
<dbReference type="Proteomes" id="UP000475862">
    <property type="component" value="Unassembled WGS sequence"/>
</dbReference>
<gene>
    <name evidence="1" type="ORF">AGLY_017429</name>
</gene>
<keyword evidence="2" id="KW-1185">Reference proteome</keyword>
<proteinExistence type="predicted"/>
<sequence>ITVATNPIWADISTHLNNQISKSALHTLVFKNWYCIKEKLGFPICSKTTTTKAIIDSPNPSESSDDSSYLDEDLPKKNLLNDKNRPKQSCRSHQVLQKNQWTPILAEHFWIHTQLPCCISFQRSYVYPHENHFITVIGRCFVCSSHFKGVILNQPSENARVLMECTYTGNFNVHHINKKRRIIGPAKEKAISSIVIKQLSSETFREKEANRLMTNGGFEPAIIPTGNCLRTLKSKKLVNERRNKDSLISLNLMKTENEFRDIIQNIGCDPFFVHYHSSEKINLYRSYCSITNYPKLVIDATGSIVKTFNRFGLKKTKSIYLYEALVYDKEKKNLLLQTCLLLKWISCDINKSKETICDNSLSLLSAIVQSFTQYSSLNDYVRVCSDLLTQEISSTSHWVPRCFVRIDVAHFKETACELHKRKLIEATASGFIEFQQESDNIIAHAESEDEARNLIEEMYEI</sequence>
<comment type="caution">
    <text evidence="1">The sequence shown here is derived from an EMBL/GenBank/DDBJ whole genome shotgun (WGS) entry which is preliminary data.</text>
</comment>
<protein>
    <recommendedName>
        <fullName evidence="3">NOF-FB transposable element protein</fullName>
    </recommendedName>
</protein>
<dbReference type="EMBL" id="VYZN01001597">
    <property type="protein sequence ID" value="KAE9522169.1"/>
    <property type="molecule type" value="Genomic_DNA"/>
</dbReference>
<dbReference type="AlphaFoldDB" id="A0A6G0SV25"/>
<name>A0A6G0SV25_APHGL</name>
<evidence type="ECO:0008006" key="3">
    <source>
        <dbReference type="Google" id="ProtNLM"/>
    </source>
</evidence>
<organism evidence="1 2">
    <name type="scientific">Aphis glycines</name>
    <name type="common">Soybean aphid</name>
    <dbReference type="NCBI Taxonomy" id="307491"/>
    <lineage>
        <taxon>Eukaryota</taxon>
        <taxon>Metazoa</taxon>
        <taxon>Ecdysozoa</taxon>
        <taxon>Arthropoda</taxon>
        <taxon>Hexapoda</taxon>
        <taxon>Insecta</taxon>
        <taxon>Pterygota</taxon>
        <taxon>Neoptera</taxon>
        <taxon>Paraneoptera</taxon>
        <taxon>Hemiptera</taxon>
        <taxon>Sternorrhyncha</taxon>
        <taxon>Aphidomorpha</taxon>
        <taxon>Aphidoidea</taxon>
        <taxon>Aphididae</taxon>
        <taxon>Aphidini</taxon>
        <taxon>Aphis</taxon>
        <taxon>Aphis</taxon>
    </lineage>
</organism>
<evidence type="ECO:0000313" key="1">
    <source>
        <dbReference type="EMBL" id="KAE9522169.1"/>
    </source>
</evidence>
<feature type="non-terminal residue" evidence="1">
    <location>
        <position position="1"/>
    </location>
</feature>
<dbReference type="OrthoDB" id="6626476at2759"/>
<reference evidence="1 2" key="1">
    <citation type="submission" date="2019-08" db="EMBL/GenBank/DDBJ databases">
        <title>The genome of the soybean aphid Biotype 1, its phylome, world population structure and adaptation to the North American continent.</title>
        <authorList>
            <person name="Giordano R."/>
            <person name="Donthu R.K."/>
            <person name="Hernandez A.G."/>
            <person name="Wright C.L."/>
            <person name="Zimin A.V."/>
        </authorList>
    </citation>
    <scope>NUCLEOTIDE SEQUENCE [LARGE SCALE GENOMIC DNA]</scope>
    <source>
        <tissue evidence="1">Whole aphids</tissue>
    </source>
</reference>
<evidence type="ECO:0000313" key="2">
    <source>
        <dbReference type="Proteomes" id="UP000475862"/>
    </source>
</evidence>